<accession>A0ABQ7YS06</accession>
<gene>
    <name evidence="9" type="ORF">HID58_078030</name>
</gene>
<dbReference type="SUPFAM" id="SSF55455">
    <property type="entry name" value="SRF-like"/>
    <property type="match status" value="1"/>
</dbReference>
<feature type="domain" description="K-box" evidence="8">
    <location>
        <begin position="86"/>
        <end position="173"/>
    </location>
</feature>
<dbReference type="EMBL" id="JAGKQM010000017">
    <property type="protein sequence ID" value="KAH0871008.1"/>
    <property type="molecule type" value="Genomic_DNA"/>
</dbReference>
<keyword evidence="4" id="KW-0804">Transcription</keyword>
<keyword evidence="6" id="KW-0175">Coiled coil</keyword>
<dbReference type="PROSITE" id="PS51297">
    <property type="entry name" value="K_BOX"/>
    <property type="match status" value="1"/>
</dbReference>
<name>A0ABQ7YS06_BRANA</name>
<dbReference type="PROSITE" id="PS50066">
    <property type="entry name" value="MADS_BOX_2"/>
    <property type="match status" value="1"/>
</dbReference>
<dbReference type="Proteomes" id="UP000824890">
    <property type="component" value="Unassembled WGS sequence"/>
</dbReference>
<comment type="caution">
    <text evidence="9">The sequence shown here is derived from an EMBL/GenBank/DDBJ whole genome shotgun (WGS) entry which is preliminary data.</text>
</comment>
<evidence type="ECO:0000256" key="3">
    <source>
        <dbReference type="ARBA" id="ARBA00023125"/>
    </source>
</evidence>
<dbReference type="CDD" id="cd00265">
    <property type="entry name" value="MADS_MEF2_like"/>
    <property type="match status" value="1"/>
</dbReference>
<evidence type="ECO:0000259" key="7">
    <source>
        <dbReference type="PROSITE" id="PS50066"/>
    </source>
</evidence>
<keyword evidence="5" id="KW-0539">Nucleus</keyword>
<evidence type="ECO:0000256" key="1">
    <source>
        <dbReference type="ARBA" id="ARBA00004123"/>
    </source>
</evidence>
<keyword evidence="2" id="KW-0805">Transcription regulation</keyword>
<feature type="coiled-coil region" evidence="6">
    <location>
        <begin position="228"/>
        <end position="262"/>
    </location>
</feature>
<feature type="domain" description="MADS-box" evidence="7">
    <location>
        <begin position="1"/>
        <end position="61"/>
    </location>
</feature>
<evidence type="ECO:0000256" key="4">
    <source>
        <dbReference type="ARBA" id="ARBA00023163"/>
    </source>
</evidence>
<evidence type="ECO:0000256" key="5">
    <source>
        <dbReference type="ARBA" id="ARBA00023242"/>
    </source>
</evidence>
<reference evidence="9 10" key="1">
    <citation type="submission" date="2021-05" db="EMBL/GenBank/DDBJ databases">
        <title>Genome Assembly of Synthetic Allotetraploid Brassica napus Reveals Homoeologous Exchanges between Subgenomes.</title>
        <authorList>
            <person name="Davis J.T."/>
        </authorList>
    </citation>
    <scope>NUCLEOTIDE SEQUENCE [LARGE SCALE GENOMIC DNA]</scope>
    <source>
        <strain evidence="10">cv. Da-Ae</strain>
        <tissue evidence="9">Seedling</tissue>
    </source>
</reference>
<dbReference type="InterPro" id="IPR002100">
    <property type="entry name" value="TF_MADSbox"/>
</dbReference>
<keyword evidence="10" id="KW-1185">Reference proteome</keyword>
<dbReference type="PANTHER" id="PTHR48019">
    <property type="entry name" value="SERUM RESPONSE FACTOR HOMOLOG"/>
    <property type="match status" value="1"/>
</dbReference>
<organism evidence="9 10">
    <name type="scientific">Brassica napus</name>
    <name type="common">Rape</name>
    <dbReference type="NCBI Taxonomy" id="3708"/>
    <lineage>
        <taxon>Eukaryota</taxon>
        <taxon>Viridiplantae</taxon>
        <taxon>Streptophyta</taxon>
        <taxon>Embryophyta</taxon>
        <taxon>Tracheophyta</taxon>
        <taxon>Spermatophyta</taxon>
        <taxon>Magnoliopsida</taxon>
        <taxon>eudicotyledons</taxon>
        <taxon>Gunneridae</taxon>
        <taxon>Pentapetalae</taxon>
        <taxon>rosids</taxon>
        <taxon>malvids</taxon>
        <taxon>Brassicales</taxon>
        <taxon>Brassicaceae</taxon>
        <taxon>Brassiceae</taxon>
        <taxon>Brassica</taxon>
    </lineage>
</organism>
<dbReference type="PRINTS" id="PR00404">
    <property type="entry name" value="MADSDOMAIN"/>
</dbReference>
<evidence type="ECO:0000256" key="2">
    <source>
        <dbReference type="ARBA" id="ARBA00023015"/>
    </source>
</evidence>
<evidence type="ECO:0000313" key="9">
    <source>
        <dbReference type="EMBL" id="KAH0871008.1"/>
    </source>
</evidence>
<proteinExistence type="predicted"/>
<dbReference type="PROSITE" id="PS00350">
    <property type="entry name" value="MADS_BOX_1"/>
    <property type="match status" value="1"/>
</dbReference>
<protein>
    <submittedName>
        <fullName evidence="9">Uncharacterized protein</fullName>
    </submittedName>
</protein>
<dbReference type="SMART" id="SM00432">
    <property type="entry name" value="MADS"/>
    <property type="match status" value="1"/>
</dbReference>
<evidence type="ECO:0000259" key="8">
    <source>
        <dbReference type="PROSITE" id="PS51297"/>
    </source>
</evidence>
<dbReference type="InterPro" id="IPR036879">
    <property type="entry name" value="TF_MADSbox_sf"/>
</dbReference>
<sequence>MVRGKTEIKRIENATSRQVTFSKRRNGLLKKAFELSVLCDAEVGLIIFSPRSKLYEFSSSSIAKTIERYQKRVKETGINHTRDNNSQQARDETYGLTKKIEQLEISKRKLLGKGIVACSIEELQQLENQLERGLSRIRAKKNKATSSTWRSLLSLRDLATRFLRPKLGNDQLLSFWHDHWTPLVSDACDNIDWLLRGARSLAAEELQTYLTTIPLPTITSSTDHYVWEVNGDELYQLLREEIEKLKEEEGNLIKENKELKEKWRGMRAIVGASPSSTLSSAEVNTDSVDNMEVETGLFIGPPEPRQSKKLHP</sequence>
<evidence type="ECO:0000256" key="6">
    <source>
        <dbReference type="SAM" id="Coils"/>
    </source>
</evidence>
<dbReference type="InterPro" id="IPR050142">
    <property type="entry name" value="MADS-box/MEF2_TF"/>
</dbReference>
<evidence type="ECO:0000313" key="10">
    <source>
        <dbReference type="Proteomes" id="UP000824890"/>
    </source>
</evidence>
<dbReference type="Gene3D" id="3.40.1810.10">
    <property type="entry name" value="Transcription factor, MADS-box"/>
    <property type="match status" value="1"/>
</dbReference>
<dbReference type="Pfam" id="PF01486">
    <property type="entry name" value="K-box"/>
    <property type="match status" value="1"/>
</dbReference>
<dbReference type="InterPro" id="IPR002487">
    <property type="entry name" value="TF_Kbox"/>
</dbReference>
<dbReference type="InterPro" id="IPR033896">
    <property type="entry name" value="MEF2-like_N"/>
</dbReference>
<keyword evidence="3" id="KW-0238">DNA-binding</keyword>
<dbReference type="Pfam" id="PF00319">
    <property type="entry name" value="SRF-TF"/>
    <property type="match status" value="1"/>
</dbReference>
<feature type="coiled-coil region" evidence="6">
    <location>
        <begin position="116"/>
        <end position="143"/>
    </location>
</feature>
<comment type="subcellular location">
    <subcellularLocation>
        <location evidence="1">Nucleus</location>
    </subcellularLocation>
</comment>